<evidence type="ECO:0000313" key="3">
    <source>
        <dbReference type="Proteomes" id="UP001605036"/>
    </source>
</evidence>
<accession>A0ABD1ZMD7</accession>
<dbReference type="Proteomes" id="UP001605036">
    <property type="component" value="Unassembled WGS sequence"/>
</dbReference>
<feature type="compositionally biased region" description="Polar residues" evidence="1">
    <location>
        <begin position="1"/>
        <end position="11"/>
    </location>
</feature>
<reference evidence="2 3" key="1">
    <citation type="submission" date="2024-09" db="EMBL/GenBank/DDBJ databases">
        <title>Chromosome-scale assembly of Riccia fluitans.</title>
        <authorList>
            <person name="Paukszto L."/>
            <person name="Sawicki J."/>
            <person name="Karawczyk K."/>
            <person name="Piernik-Szablinska J."/>
            <person name="Szczecinska M."/>
            <person name="Mazdziarz M."/>
        </authorList>
    </citation>
    <scope>NUCLEOTIDE SEQUENCE [LARGE SCALE GENOMIC DNA]</scope>
    <source>
        <strain evidence="2">Rf_01</strain>
        <tissue evidence="2">Aerial parts of the thallus</tissue>
    </source>
</reference>
<comment type="caution">
    <text evidence="2">The sequence shown here is derived from an EMBL/GenBank/DDBJ whole genome shotgun (WGS) entry which is preliminary data.</text>
</comment>
<evidence type="ECO:0000256" key="1">
    <source>
        <dbReference type="SAM" id="MobiDB-lite"/>
    </source>
</evidence>
<name>A0ABD1ZMD7_9MARC</name>
<proteinExistence type="predicted"/>
<gene>
    <name evidence="2" type="ORF">R1flu_019527</name>
</gene>
<protein>
    <submittedName>
        <fullName evidence="2">Uncharacterized protein</fullName>
    </submittedName>
</protein>
<organism evidence="2 3">
    <name type="scientific">Riccia fluitans</name>
    <dbReference type="NCBI Taxonomy" id="41844"/>
    <lineage>
        <taxon>Eukaryota</taxon>
        <taxon>Viridiplantae</taxon>
        <taxon>Streptophyta</taxon>
        <taxon>Embryophyta</taxon>
        <taxon>Marchantiophyta</taxon>
        <taxon>Marchantiopsida</taxon>
        <taxon>Marchantiidae</taxon>
        <taxon>Marchantiales</taxon>
        <taxon>Ricciaceae</taxon>
        <taxon>Riccia</taxon>
    </lineage>
</organism>
<keyword evidence="3" id="KW-1185">Reference proteome</keyword>
<sequence>MFLRNEFQSQEGAGGPQKTDRRLLDDQHMTSVQVRIIAGERIRWRPSKLPMPKSTSETMIENTIDEVWNHVMDVIPRGHKSSSCLLLGRQLLLQILESFVGNSQNFKSMKWVVKLKCVNKNGIQVKK</sequence>
<evidence type="ECO:0000313" key="2">
    <source>
        <dbReference type="EMBL" id="KAL2651399.1"/>
    </source>
</evidence>
<feature type="region of interest" description="Disordered" evidence="1">
    <location>
        <begin position="1"/>
        <end position="23"/>
    </location>
</feature>
<dbReference type="AlphaFoldDB" id="A0ABD1ZMD7"/>
<dbReference type="EMBL" id="JBHFFA010000001">
    <property type="protein sequence ID" value="KAL2651399.1"/>
    <property type="molecule type" value="Genomic_DNA"/>
</dbReference>